<dbReference type="GeneID" id="129323397"/>
<evidence type="ECO:0000256" key="6">
    <source>
        <dbReference type="ARBA" id="ARBA00023203"/>
    </source>
</evidence>
<gene>
    <name evidence="13" type="primary">SPTBN5</name>
</gene>
<proteinExistence type="inferred from homology"/>
<keyword evidence="7" id="KW-0206">Cytoskeleton</keyword>
<feature type="coiled-coil region" evidence="8">
    <location>
        <begin position="3301"/>
        <end position="3374"/>
    </location>
</feature>
<feature type="domain" description="Calponin-homology (CH)" evidence="11">
    <location>
        <begin position="143"/>
        <end position="248"/>
    </location>
</feature>
<dbReference type="InterPro" id="IPR002017">
    <property type="entry name" value="Spectrin_repeat"/>
</dbReference>
<feature type="coiled-coil region" evidence="8">
    <location>
        <begin position="1039"/>
        <end position="1069"/>
    </location>
</feature>
<name>A0AA97KKU3_EUBMA</name>
<evidence type="ECO:0000256" key="1">
    <source>
        <dbReference type="ARBA" id="ARBA00004245"/>
    </source>
</evidence>
<dbReference type="Gene3D" id="1.20.58.60">
    <property type="match status" value="22"/>
</dbReference>
<dbReference type="InterPro" id="IPR011993">
    <property type="entry name" value="PH-like_dom_sf"/>
</dbReference>
<dbReference type="FunFam" id="1.10.418.10:FF:000001">
    <property type="entry name" value="Actinin alpha 1"/>
    <property type="match status" value="1"/>
</dbReference>
<dbReference type="FunFam" id="1.20.58.60:FF:000007">
    <property type="entry name" value="Spectrin alpha chain non-erythrocytic 1"/>
    <property type="match status" value="2"/>
</dbReference>
<dbReference type="GO" id="GO:0003779">
    <property type="term" value="F:actin binding"/>
    <property type="evidence" value="ECO:0007669"/>
    <property type="project" value="UniProtKB-KW"/>
</dbReference>
<dbReference type="Gene3D" id="2.30.29.30">
    <property type="entry name" value="Pleckstrin-homology domain (PH domain)/Phosphotyrosine-binding domain (PTB)"/>
    <property type="match status" value="1"/>
</dbReference>
<dbReference type="SUPFAM" id="SSF46966">
    <property type="entry name" value="Spectrin repeat"/>
    <property type="match status" value="23"/>
</dbReference>
<dbReference type="FunFam" id="1.20.58.60:FF:000307">
    <property type="entry name" value="Spectrin beta, non-erythrocytic 5"/>
    <property type="match status" value="1"/>
</dbReference>
<feature type="coiled-coil region" evidence="8">
    <location>
        <begin position="3627"/>
        <end position="3654"/>
    </location>
</feature>
<evidence type="ECO:0000313" key="13">
    <source>
        <dbReference type="RefSeq" id="XP_054825905.1"/>
    </source>
</evidence>
<keyword evidence="3" id="KW-0117">Actin capping</keyword>
<feature type="domain" description="PH" evidence="10">
    <location>
        <begin position="4024"/>
        <end position="4132"/>
    </location>
</feature>
<evidence type="ECO:0000313" key="12">
    <source>
        <dbReference type="Proteomes" id="UP001190640"/>
    </source>
</evidence>
<evidence type="ECO:0000259" key="11">
    <source>
        <dbReference type="PROSITE" id="PS50021"/>
    </source>
</evidence>
<evidence type="ECO:0000256" key="2">
    <source>
        <dbReference type="ARBA" id="ARBA00006826"/>
    </source>
</evidence>
<dbReference type="GO" id="GO:0005856">
    <property type="term" value="C:cytoskeleton"/>
    <property type="evidence" value="ECO:0007669"/>
    <property type="project" value="UniProtKB-SubCell"/>
</dbReference>
<dbReference type="Pfam" id="PF00307">
    <property type="entry name" value="CH"/>
    <property type="match status" value="2"/>
</dbReference>
<dbReference type="PROSITE" id="PS50021">
    <property type="entry name" value="CH"/>
    <property type="match status" value="2"/>
</dbReference>
<dbReference type="FunFam" id="1.20.58.60:FF:000293">
    <property type="entry name" value="Spectrin, beta, non-erythrocytic 5"/>
    <property type="match status" value="1"/>
</dbReference>
<organism evidence="12 13">
    <name type="scientific">Eublepharis macularius</name>
    <name type="common">Leopard gecko</name>
    <name type="synonym">Cyrtodactylus macularius</name>
    <dbReference type="NCBI Taxonomy" id="481883"/>
    <lineage>
        <taxon>Eukaryota</taxon>
        <taxon>Metazoa</taxon>
        <taxon>Chordata</taxon>
        <taxon>Craniata</taxon>
        <taxon>Vertebrata</taxon>
        <taxon>Euteleostomi</taxon>
        <taxon>Lepidosauria</taxon>
        <taxon>Squamata</taxon>
        <taxon>Bifurcata</taxon>
        <taxon>Gekkota</taxon>
        <taxon>Eublepharidae</taxon>
        <taxon>Eublepharinae</taxon>
        <taxon>Eublepharis</taxon>
    </lineage>
</organism>
<protein>
    <submittedName>
        <fullName evidence="13">Spectrin beta chain, non-erythrocytic 5</fullName>
    </submittedName>
</protein>
<dbReference type="Gene3D" id="1.10.418.10">
    <property type="entry name" value="Calponin-like domain"/>
    <property type="match status" value="2"/>
</dbReference>
<dbReference type="Pfam" id="PF00169">
    <property type="entry name" value="PH"/>
    <property type="match status" value="1"/>
</dbReference>
<feature type="compositionally biased region" description="Polar residues" evidence="9">
    <location>
        <begin position="3902"/>
        <end position="3913"/>
    </location>
</feature>
<dbReference type="GO" id="GO:0005543">
    <property type="term" value="F:phospholipid binding"/>
    <property type="evidence" value="ECO:0007669"/>
    <property type="project" value="InterPro"/>
</dbReference>
<dbReference type="FunFam" id="1.20.58.60:FF:000011">
    <property type="entry name" value="Spectrin beta chain"/>
    <property type="match status" value="1"/>
</dbReference>
<evidence type="ECO:0000256" key="5">
    <source>
        <dbReference type="ARBA" id="ARBA00022737"/>
    </source>
</evidence>
<dbReference type="Pfam" id="PF00435">
    <property type="entry name" value="Spectrin"/>
    <property type="match status" value="28"/>
</dbReference>
<feature type="domain" description="Calponin-homology (CH)" evidence="11">
    <location>
        <begin position="19"/>
        <end position="125"/>
    </location>
</feature>
<dbReference type="CTD" id="51332"/>
<dbReference type="PRINTS" id="PR00683">
    <property type="entry name" value="SPECTRINPH"/>
</dbReference>
<dbReference type="InterPro" id="IPR001605">
    <property type="entry name" value="PH_dom-spectrin-type"/>
</dbReference>
<dbReference type="GO" id="GO:0051693">
    <property type="term" value="P:actin filament capping"/>
    <property type="evidence" value="ECO:0007669"/>
    <property type="project" value="UniProtKB-KW"/>
</dbReference>
<dbReference type="GO" id="GO:0005737">
    <property type="term" value="C:cytoplasm"/>
    <property type="evidence" value="ECO:0007669"/>
    <property type="project" value="UniProtKB-ARBA"/>
</dbReference>
<dbReference type="FunFam" id="1.20.58.60:FF:000375">
    <property type="entry name" value="Spectrin, beta, non-erythrocytic 5"/>
    <property type="match status" value="1"/>
</dbReference>
<dbReference type="SMART" id="SM00033">
    <property type="entry name" value="CH"/>
    <property type="match status" value="2"/>
</dbReference>
<evidence type="ECO:0000256" key="4">
    <source>
        <dbReference type="ARBA" id="ARBA00022490"/>
    </source>
</evidence>
<evidence type="ECO:0000259" key="10">
    <source>
        <dbReference type="PROSITE" id="PS50003"/>
    </source>
</evidence>
<feature type="region of interest" description="Disordered" evidence="9">
    <location>
        <begin position="2295"/>
        <end position="2316"/>
    </location>
</feature>
<dbReference type="FunFam" id="1.20.58.60:FF:000309">
    <property type="entry name" value="Spectrin beta non-erythrocytic 5"/>
    <property type="match status" value="1"/>
</dbReference>
<accession>A0AA97KKU3</accession>
<keyword evidence="12" id="KW-1185">Reference proteome</keyword>
<dbReference type="InterPro" id="IPR001849">
    <property type="entry name" value="PH_domain"/>
</dbReference>
<dbReference type="Proteomes" id="UP001190640">
    <property type="component" value="Chromosome 2"/>
</dbReference>
<feature type="region of interest" description="Disordered" evidence="9">
    <location>
        <begin position="3891"/>
        <end position="3926"/>
    </location>
</feature>
<evidence type="ECO:0000256" key="7">
    <source>
        <dbReference type="ARBA" id="ARBA00023212"/>
    </source>
</evidence>
<dbReference type="FunFam" id="2.30.29.30:FF:000024">
    <property type="entry name" value="Spectrin beta chain"/>
    <property type="match status" value="1"/>
</dbReference>
<dbReference type="CDD" id="cd00176">
    <property type="entry name" value="SPEC"/>
    <property type="match status" value="15"/>
</dbReference>
<dbReference type="InterPro" id="IPR036872">
    <property type="entry name" value="CH_dom_sf"/>
</dbReference>
<reference evidence="13" key="1">
    <citation type="submission" date="2025-08" db="UniProtKB">
        <authorList>
            <consortium name="RefSeq"/>
        </authorList>
    </citation>
    <scope>IDENTIFICATION</scope>
    <source>
        <tissue evidence="13">Blood</tissue>
    </source>
</reference>
<dbReference type="InterPro" id="IPR001715">
    <property type="entry name" value="CH_dom"/>
</dbReference>
<sequence length="4312" mass="496495">MDEEFLQGQIKKLQEQRMSMQKKTFTKWTNNVFYKHDANIRIQDLYTELKDGIYLLQLLELLFKEQLPKPAKGKMRVHFLENNSKALQFLKSKQVHVKVIGPENIVDGDRTLILGLIWIIILRFQIASISLDTEEFGSRGDDLSANDALLVWCQCKTAGYSNVSVKDFSKSWSNGLAFNALIHAHRPDLIRYSSLRQDQPISNLNNAFTVAEKHLGITKLLDAEDVAVPFPDEKSVMTYVSFYYHYFSRLKLGQTVQKRLAKIVFFLKETDDLKSQYEQMVFELMQWIKLKVLELDDHLFPNSLQEMRVLMGNFKTFRTVEKPPKYREKGIIEASFFHIRTKQQANHQRPYLAPEGKTLQDLEREWVNLEKAEHNRGKALQQELLRLERVEQLVQRFLKKAGLRVAYLEAMRETMSKQDSGRPENMEQLEAAARKLEAIETDMLPRDTRFQALAEMAAEIKQENYYDHIQITKMQRDIAQQWQDLLSQLQRQKQSLKVTQDVLVLLRDIDTIMEEVKQLQVLVNSQDCGKELSEAVDLLEKHQLVASQASSLEERITHISKIANENLKSKSIKSDVLQTKLWMLHQLHQNLLDLCKTRQNQLGEALKFFEFFHECKEEELWLSDKLKLVKTVTLDLNRIAASLQSHKYFASIDEADTWLQEHQTLLASKDYGKDESSAEALLRRHFHLEEEIAAYSSEIRRLEEQAYSVAQQAALVIVSVPPVNAEVHDITIQKTSKASGNQSMSGTSAKTPFIIPFGFDPRFVTENIWRSKNKIDILYEKLQTVTEYRRKALEETIRLNQFYASCEEFQSWIGDKEFFFQTEQPKEHNVEAMQQKYQSFLMELAAGKNQLNEINCLAEMFSKNSPGKQEAIQALQKEINLRWECLETLKEEKGSGLIGIADVKTFLQDCQDTQKLLQDGLTRLEDLGHGNMPAVLEAEQQRLSTFEREILVEERKVEYLKSVAKSIKDTNPAESKTIKEQVEDMEVLLSKLKSKADEKGAALQAAQSQQIFLQDSRRLLLWTDGLKEKLTTEETGVDVASAEQLLQGHQDLLKELHSQNKRFKELKEVGQKITDASSNIRALDVGESMRNLDKKKTELDELWAKRQKMLQEGVELHKFNREVDRINAALTTHEAFLQTDNMGDHVNSVRSLLKQHGDFEQVLLMLKHRADAVNEHGEQLVERHHFASDILEEKMYALRDRWKWLTNINEQRKKMLLDSLLLQEFNYDTAELLIWMEEKYKIASDESCRDPTNILHKLKKHEAVEQEMMANKKHFVELIVAGNQLVQNDHYAADSIQDKMSELKKKWEKLYRKMMEQGDKLRQAGQKEQLMELLEDAEEKIAKIEKVLHNADVGHDLRSSRSLLTEHSQLENEMQRLAEKMSSIVLHAKKMAIDNFDSERILGETQKYLERYYSLQEPIAERGQLLQARVELYQFYHYHDMEMKWINEQMSIANSTNRGKSLDVAVSLLQKHKELQAEVNAHNHQVLRVLEKGRAVSEGKHMPSQRIKEKCQELSEGWEELEKACEGRLKQLQHSIAFHQLLIDISDLESWILEKLPLVMNKDCGKDEVATHKFIKKHKALEHEIDIYQSLAGELEEKAKTLPLPGFIHFDEVDAPQERVQSQLQELQELASSRGKRLEETLALHDFLREYEDLKEWIHQQMQVANSNDYGMDYEHVLILCAKYETFQHLLEAAAKRVAMCHQQAEDMVHCNHFEFRDIRKKQKCLRNLWEELLQVTKLRGDQLQDAEAIHKCLQDLTDALIHIEEKSKTISDDIARDLSGIQSQLRRHSTLEHELSGNEQQLQELIDAADGVLICCSEKQAGEIQAKQQAVVEKWESLRCKVEQRRDQLEQTCKLFHFQTEARSYYSWTSEVMREMMTKETARDASTSGLKLSQHQKLLAEIEAHDEVYHQVLQLGQELLPEVKTATKDIQDILQALLEEKNKVCCMWTQKKEWLEKVHLQQMFYRDCEHLENILNSQEDHHCNTPDIPIYISTVEVMLSSSRMTQSQASKSAVWRSSFQKMPSAEILSDSAWYFPAHLSSAETTPRNDISPSGCISSTVYSSRLDIVLAQASKGKGLGKGNSCVNPSGIGSACPTPPCNGSSSVGASSPLTFCKSCSVSDWSHTSTDHIGPKQFAASLPSTTASRALPCWTSRLDVALCAIPPVSRSHSKNLHTALGPCSAETTQHGYSQCNAQLSDLHASVKLYISTCSIAIKPLRTASQASSHTYSSLLLPQLKKFSSAYSGCPTESQMTYHTIPSIASEDLHVTEFHVTSTAGPGLPQQTVSKEIQLSPISTSKGDHPVGERPATSGHLDPDLVVFQNPHSSGKEFERTSSPGIIPAHQNVSKITLILATPWTSFPIQVIREYKKSPAPSILIRAPGTVVPPFHSGDIGSGFSLSINSVCYPELLPSQQHSTNSESKTFQEPGSILGNADQDTLMYLKSSDFRSTVDGVEQQIKKHEAFEKLLASQDEKELSLQEQASRLQQNNDLEGAPIQHKLNSVIERRRHIKELSKSRQETLQTALLVAIFYQNLAEAENWIEECRQKLKESPFQSLCSLSDKMKLLQKHQVFETEILAHMDQISAIKMRGETLVCQNHPKSEEISLKTRLVQEQWGKLQQVVTAHGKMLEESREFLEFLQKVDHVEAWIRDKEVMINIGDVGNDYEHCLQLLKKLNEFRGTSREMTVDDVHIKTINALALKLEVQNKEEIKTVYQRRKQLNERWKNFHGDLKAYRRKLEGALEIHTLIRETDDITERISEKSALVQALDYGKDVESIENLIRKHEETEREIGFIQSNMESLELESFQLCKRNPSPISDKLTMKQKEMKNHWLRLQGQVMQRREKLAASYQLQKFNSDMKDFLDWIQEIRGPMEAESLPKSLAEAESMIEEHDQRKAKIEARGERLSSLITYGQELTNSGHYAAPEIHHSLIQLQQSLTEMIQVWQEQHLKLIQAKDLQKFLGYVEENESWLSSKEAFLANKDLGQDSLSSVESLQQKHMQFEKALEAQMKEIDIMTSFGQQLMDSQHYDSENIMKKVQTILRRKERLLETSLAHRHLLEESRLLQNFLHNSFEVAAWMSEKNIVALDESWRDPSNLPAKLQKHQTFQAEIIASRNDLDRIQAEGEKMLQNGHCASDTIQSRLQEIEDLWDELLENCHEKKRKMQDACKALHFLRNVDDVEKYLEDLGSELNVPESSPNLLVLNDLLKKQEALEEDFAGRKEQLQEFINKVQEFQQEKHFMADEIEERVDHVVHRYKSLRGPLQERSGCLEASRLQYQFLQDVTEELTWIHEKLPLASSRDYGQSLANVQSLQEKHQNLENEINSHDALTKAVISTGQKLVKGGHCASQDIMEKVKELEVALESLKGEVQERRKRLMQSYENQHFLTELLEVESWMAEKVYVLDIPDYGQNEECTRALLRKVEAIKLDLEGFNSRIEKLKETGNHLLTCDNPDSSIILPKLQALLNEFNSVLTKVETQTKVLQEQSQLHQFEREVQLVEAWLLSKQSIAESDNYGQDLEDVEILEKKFEDFIKEVRSLGYAKVLLINKLASHLKSQCYSQISDVEKRAQLVNNTWERLYQATQARAENLRAAREVHQYDHDVDNLTGWIQEKEAVVNREEYGYDLSGVQTLLNQHERLERELIAIAKELERIRGEAWRLGRLYLHPRDNMMSRLSEVDECWEKLNRRSSERKQKLQQAEQVQIYFADCRDWMAWASEIHALIISERLSNDLLGAELLIKRHEEYKHDIEKQSLKYEELQESGRSLMKDGHFMSIEIEEKLSELLELMSKVRESWDMRKDLYKENWEIQLLRRELDQAEAWLTAKEGFVSDPSYGHSISDVEQLLKKHQDFEKMLEAQEEKFAQLNRKTKRELKLLKQTGIEERENLIKVPSLRRKHSDRRTRMLNNQHLPSVSSKKSKQNLHQPSAPKVHLQDLALDSQISLPSSLPPKLKTKQAVSDMIPLHDYDFVPPSVQDSTSDSFLCDVETKGTYAVSALSRESLDTSPTLLNSDLSPDSETASRVSMVHPSMEGVLEKRDQILPGRKQPKTRTWNTFYVKLERQKLDFYSDEKDASQNTTPVLSISTAEAKCEKLPNYSRKENAFSLRLNDGAEYYVAAPSQELMEDWIQKLQINMGHPSNLHLLQKESPAPTNAVRPQAKSWSFVAASSSSSDRQVVKGLLPRRTPSFKFKQEKSLTGGPQELEVATDFCKLLIFDQDHGESDSSVTSMESDLGTLLMPSPSDLLQSCHKTNPCSNGRERGTLKKDTQGNKAECVDEKAKSLEDLQAPGRIEPEKEVKKQKQKKEKTVFQKIFAKK</sequence>
<dbReference type="PANTHER" id="PTHR11915">
    <property type="entry name" value="SPECTRIN/FILAMIN RELATED CYTOSKELETAL PROTEIN"/>
    <property type="match status" value="1"/>
</dbReference>
<dbReference type="FunFam" id="1.20.58.60:FF:000191">
    <property type="entry name" value="Spectrin, beta, non-erythrocytic 5"/>
    <property type="match status" value="1"/>
</dbReference>
<keyword evidence="4" id="KW-0963">Cytoplasm</keyword>
<dbReference type="FunFam" id="1.10.418.10:FF:000089">
    <property type="entry name" value="Spectrin beta chain"/>
    <property type="match status" value="1"/>
</dbReference>
<dbReference type="InterPro" id="IPR018159">
    <property type="entry name" value="Spectrin/alpha-actinin"/>
</dbReference>
<dbReference type="KEGG" id="emc:129323397"/>
<dbReference type="RefSeq" id="XP_054825905.1">
    <property type="nucleotide sequence ID" value="XM_054969930.1"/>
</dbReference>
<dbReference type="FunFam" id="1.20.58.60:FF:000135">
    <property type="entry name" value="Spectrin beta chain, non-erythrocytic"/>
    <property type="match status" value="1"/>
</dbReference>
<feature type="coiled-coil region" evidence="8">
    <location>
        <begin position="3839"/>
        <end position="3873"/>
    </location>
</feature>
<dbReference type="SUPFAM" id="SSF47576">
    <property type="entry name" value="Calponin-homology domain, CH-domain"/>
    <property type="match status" value="1"/>
</dbReference>
<keyword evidence="8" id="KW-0175">Coiled coil</keyword>
<keyword evidence="5" id="KW-0677">Repeat</keyword>
<dbReference type="GO" id="GO:0016020">
    <property type="term" value="C:membrane"/>
    <property type="evidence" value="ECO:0007669"/>
    <property type="project" value="UniProtKB-ARBA"/>
</dbReference>
<comment type="subcellular location">
    <subcellularLocation>
        <location evidence="1">Cytoplasm</location>
        <location evidence="1">Cytoskeleton</location>
    </subcellularLocation>
</comment>
<comment type="similarity">
    <text evidence="2">Belongs to the spectrin family.</text>
</comment>
<evidence type="ECO:0000256" key="9">
    <source>
        <dbReference type="SAM" id="MobiDB-lite"/>
    </source>
</evidence>
<dbReference type="SMART" id="SM00150">
    <property type="entry name" value="SPEC"/>
    <property type="match status" value="29"/>
</dbReference>
<keyword evidence="6" id="KW-0009">Actin-binding</keyword>
<dbReference type="SMART" id="SM00233">
    <property type="entry name" value="PH"/>
    <property type="match status" value="1"/>
</dbReference>
<feature type="coiled-coil region" evidence="8">
    <location>
        <begin position="1293"/>
        <end position="1380"/>
    </location>
</feature>
<evidence type="ECO:0000256" key="3">
    <source>
        <dbReference type="ARBA" id="ARBA00022467"/>
    </source>
</evidence>
<feature type="region of interest" description="Disordered" evidence="9">
    <location>
        <begin position="4248"/>
        <end position="4299"/>
    </location>
</feature>
<dbReference type="PROSITE" id="PS50003">
    <property type="entry name" value="PH_DOMAIN"/>
    <property type="match status" value="1"/>
</dbReference>
<dbReference type="SUPFAM" id="SSF50729">
    <property type="entry name" value="PH domain-like"/>
    <property type="match status" value="1"/>
</dbReference>
<feature type="compositionally biased region" description="Basic and acidic residues" evidence="9">
    <location>
        <begin position="4253"/>
        <end position="4279"/>
    </location>
</feature>
<feature type="coiled-coil region" evidence="8">
    <location>
        <begin position="2777"/>
        <end position="2804"/>
    </location>
</feature>
<dbReference type="PROSITE" id="PS00019">
    <property type="entry name" value="ACTININ_1"/>
    <property type="match status" value="1"/>
</dbReference>
<feature type="coiled-coil region" evidence="8">
    <location>
        <begin position="936"/>
        <end position="1009"/>
    </location>
</feature>
<dbReference type="InterPro" id="IPR001589">
    <property type="entry name" value="Actinin_actin-bd_CS"/>
</dbReference>
<evidence type="ECO:0000256" key="8">
    <source>
        <dbReference type="SAM" id="Coils"/>
    </source>
</evidence>